<sequence length="229" mass="25185">MMIILTNDDGIDAPGIRALQNAVGDQGILVAPTVQYSGCGHQTTTHKPLKMEERSPTEYAVHGTPADCTRLAIAQLQPQLNQPIDWVLSGVNAGGNMGIDVYMSGTVAAVREAAFHGVPGIAISHWIKRPLAIDWQRTTQWTAHILSKLFSHPLEPRCFWNVNIPHLEPGAKEPEMVFCPLSTQPLPLQYRVEGGEYIYCGNYDRRDRTPGTDVDICFSGKISVTQVPI</sequence>
<organism evidence="7 8">
    <name type="scientific">Roseofilum capinflatum BLCC-M114</name>
    <dbReference type="NCBI Taxonomy" id="3022440"/>
    <lineage>
        <taxon>Bacteria</taxon>
        <taxon>Bacillati</taxon>
        <taxon>Cyanobacteriota</taxon>
        <taxon>Cyanophyceae</taxon>
        <taxon>Desertifilales</taxon>
        <taxon>Desertifilaceae</taxon>
        <taxon>Roseofilum</taxon>
        <taxon>Roseofilum capinflatum</taxon>
    </lineage>
</organism>
<dbReference type="EC" id="3.1.3.5" evidence="3"/>
<dbReference type="InterPro" id="IPR036523">
    <property type="entry name" value="SurE-like_sf"/>
</dbReference>
<dbReference type="PANTHER" id="PTHR30457:SF0">
    <property type="entry name" value="PHOSPHATASE, PUTATIVE (AFU_ORTHOLOGUE AFUA_4G01070)-RELATED"/>
    <property type="match status" value="1"/>
</dbReference>
<evidence type="ECO:0000256" key="5">
    <source>
        <dbReference type="ARBA" id="ARBA00022801"/>
    </source>
</evidence>
<reference evidence="7 8" key="1">
    <citation type="submission" date="2023-01" db="EMBL/GenBank/DDBJ databases">
        <title>Novel diversity within Roseofilum (Cyanobacteria; Desertifilaceae) from marine benthic mats with descriptions of four novel species.</title>
        <authorList>
            <person name="Wang Y."/>
            <person name="Berthold D.E."/>
            <person name="Hu J."/>
            <person name="Lefler F.W."/>
            <person name="Laughinghouse H.D. IV."/>
        </authorList>
    </citation>
    <scope>NUCLEOTIDE SEQUENCE [LARGE SCALE GENOMIC DNA]</scope>
    <source>
        <strain evidence="7 8">BLCC-M114</strain>
    </source>
</reference>
<evidence type="ECO:0000256" key="4">
    <source>
        <dbReference type="ARBA" id="ARBA00022723"/>
    </source>
</evidence>
<dbReference type="RefSeq" id="WP_347178823.1">
    <property type="nucleotide sequence ID" value="NZ_JAQOSO010000074.1"/>
</dbReference>
<evidence type="ECO:0000256" key="1">
    <source>
        <dbReference type="ARBA" id="ARBA00000815"/>
    </source>
</evidence>
<evidence type="ECO:0000256" key="3">
    <source>
        <dbReference type="ARBA" id="ARBA00012643"/>
    </source>
</evidence>
<dbReference type="Proteomes" id="UP001235849">
    <property type="component" value="Unassembled WGS sequence"/>
</dbReference>
<dbReference type="InterPro" id="IPR030048">
    <property type="entry name" value="SurE"/>
</dbReference>
<comment type="similarity">
    <text evidence="2">Belongs to the SurE nucleotidase family.</text>
</comment>
<dbReference type="Pfam" id="PF01975">
    <property type="entry name" value="SurE"/>
    <property type="match status" value="1"/>
</dbReference>
<dbReference type="PANTHER" id="PTHR30457">
    <property type="entry name" value="5'-NUCLEOTIDASE SURE"/>
    <property type="match status" value="1"/>
</dbReference>
<evidence type="ECO:0000259" key="6">
    <source>
        <dbReference type="Pfam" id="PF01975"/>
    </source>
</evidence>
<proteinExistence type="inferred from homology"/>
<dbReference type="InterPro" id="IPR002828">
    <property type="entry name" value="SurE-like_Pase/nucleotidase"/>
</dbReference>
<protein>
    <recommendedName>
        <fullName evidence="3">5'-nucleotidase</fullName>
        <ecNumber evidence="3">3.1.3.5</ecNumber>
    </recommendedName>
</protein>
<dbReference type="EMBL" id="JAQOSO010000074">
    <property type="protein sequence ID" value="MDJ1174943.1"/>
    <property type="molecule type" value="Genomic_DNA"/>
</dbReference>
<dbReference type="NCBIfam" id="TIGR00087">
    <property type="entry name" value="surE"/>
    <property type="match status" value="1"/>
</dbReference>
<feature type="domain" description="Survival protein SurE-like phosphatase/nucleotidase" evidence="6">
    <location>
        <begin position="3"/>
        <end position="170"/>
    </location>
</feature>
<keyword evidence="8" id="KW-1185">Reference proteome</keyword>
<gene>
    <name evidence="7" type="primary">surE</name>
    <name evidence="7" type="ORF">PMG25_12640</name>
</gene>
<name>A0ABT7B703_9CYAN</name>
<dbReference type="GO" id="GO:0008254">
    <property type="term" value="F:3'-nucleotidase activity"/>
    <property type="evidence" value="ECO:0007669"/>
    <property type="project" value="UniProtKB-EC"/>
</dbReference>
<keyword evidence="4" id="KW-0479">Metal-binding</keyword>
<comment type="catalytic activity">
    <reaction evidence="1">
        <text>a ribonucleoside 5'-phosphate + H2O = a ribonucleoside + phosphate</text>
        <dbReference type="Rhea" id="RHEA:12484"/>
        <dbReference type="ChEBI" id="CHEBI:15377"/>
        <dbReference type="ChEBI" id="CHEBI:18254"/>
        <dbReference type="ChEBI" id="CHEBI:43474"/>
        <dbReference type="ChEBI" id="CHEBI:58043"/>
        <dbReference type="EC" id="3.1.3.5"/>
    </reaction>
</comment>
<dbReference type="NCBIfam" id="NF001493">
    <property type="entry name" value="PRK00346.2-3"/>
    <property type="match status" value="1"/>
</dbReference>
<keyword evidence="5 7" id="KW-0378">Hydrolase</keyword>
<evidence type="ECO:0000256" key="2">
    <source>
        <dbReference type="ARBA" id="ARBA00011062"/>
    </source>
</evidence>
<evidence type="ECO:0000313" key="7">
    <source>
        <dbReference type="EMBL" id="MDJ1174943.1"/>
    </source>
</evidence>
<dbReference type="Gene3D" id="3.40.1210.10">
    <property type="entry name" value="Survival protein SurE-like phosphatase/nucleotidase"/>
    <property type="match status" value="1"/>
</dbReference>
<comment type="caution">
    <text evidence="7">The sequence shown here is derived from an EMBL/GenBank/DDBJ whole genome shotgun (WGS) entry which is preliminary data.</text>
</comment>
<dbReference type="SUPFAM" id="SSF64167">
    <property type="entry name" value="SurE-like"/>
    <property type="match status" value="1"/>
</dbReference>
<accession>A0ABT7B703</accession>
<evidence type="ECO:0000313" key="8">
    <source>
        <dbReference type="Proteomes" id="UP001235849"/>
    </source>
</evidence>